<comment type="caution">
    <text evidence="1">The sequence shown here is derived from an EMBL/GenBank/DDBJ whole genome shotgun (WGS) entry which is preliminary data.</text>
</comment>
<sequence length="74" mass="8537">MKELHRARVVAIGSEEDMAAVCRTLLANCDWLEIPDDRPPYSLEELRQQVKQHAEELGGEESGFYYGMVARYTY</sequence>
<name>A0A8I0HCG7_XANCI</name>
<proteinExistence type="predicted"/>
<feature type="non-terminal residue" evidence="1">
    <location>
        <position position="74"/>
    </location>
</feature>
<reference evidence="1" key="1">
    <citation type="submission" date="2020-01" db="EMBL/GenBank/DDBJ databases">
        <authorList>
            <person name="Richard D."/>
        </authorList>
    </citation>
    <scope>NUCLEOTIDE SEQUENCE</scope>
    <source>
        <strain evidence="1">JP541</strain>
    </source>
</reference>
<organism evidence="1 2">
    <name type="scientific">Xanthomonas citri pv. citri</name>
    <dbReference type="NCBI Taxonomy" id="611301"/>
    <lineage>
        <taxon>Bacteria</taxon>
        <taxon>Pseudomonadati</taxon>
        <taxon>Pseudomonadota</taxon>
        <taxon>Gammaproteobacteria</taxon>
        <taxon>Lysobacterales</taxon>
        <taxon>Lysobacteraceae</taxon>
        <taxon>Xanthomonas</taxon>
    </lineage>
</organism>
<dbReference type="Proteomes" id="UP000653002">
    <property type="component" value="Unassembled WGS sequence"/>
</dbReference>
<protein>
    <submittedName>
        <fullName evidence="1">Uncharacterized protein</fullName>
    </submittedName>
</protein>
<gene>
    <name evidence="1" type="ORF">GUH15_31355</name>
</gene>
<dbReference type="EMBL" id="JAABFR010002627">
    <property type="protein sequence ID" value="MBD4340460.1"/>
    <property type="molecule type" value="Genomic_DNA"/>
</dbReference>
<dbReference type="AlphaFoldDB" id="A0A8I0HCG7"/>
<accession>A0A8I0HCG7</accession>
<evidence type="ECO:0000313" key="2">
    <source>
        <dbReference type="Proteomes" id="UP000653002"/>
    </source>
</evidence>
<evidence type="ECO:0000313" key="1">
    <source>
        <dbReference type="EMBL" id="MBD4340460.1"/>
    </source>
</evidence>